<evidence type="ECO:0000313" key="2">
    <source>
        <dbReference type="EMBL" id="AOZ47141.1"/>
    </source>
</evidence>
<dbReference type="KEGG" id="aaci:ASQ49_05455"/>
<dbReference type="AlphaFoldDB" id="A0AAC8YFV1"/>
<dbReference type="EMBL" id="CP014352">
    <property type="protein sequence ID" value="AMS05674.1"/>
    <property type="molecule type" value="Genomic_DNA"/>
</dbReference>
<proteinExistence type="predicted"/>
<sequence>MNTSTIDSRALEGATAVLIPAECLVRFGPLIRDLNGRGVPWGLYRPGASSDGSLKRAAQRLGTQASQCLIVTGETRIATGTTARRRPGSILEAALERFRERGLACLSRTLEAWAL</sequence>
<evidence type="ECO:0000313" key="4">
    <source>
        <dbReference type="Proteomes" id="UP000178666"/>
    </source>
</evidence>
<gene>
    <name evidence="2" type="ORF">A8L58_11080</name>
    <name evidence="1" type="ORF">AXH35_09640</name>
</gene>
<reference evidence="2 4" key="1">
    <citation type="journal article" date="2016" name="Plant Dis.">
        <title>Improved production of propionic acid using genome shuffling.</title>
        <authorList>
            <person name="Luna-Flores C.H."/>
            <person name="Palfreyman R.W."/>
            <person name="Kromer J.O."/>
            <person name="Nielsen L.K."/>
            <person name="Marcellin E."/>
        </authorList>
    </citation>
    <scope>NUCLEOTIDE SEQUENCE [LARGE SCALE GENOMIC DNA]</scope>
    <source>
        <strain evidence="2 4">F3E8</strain>
    </source>
</reference>
<keyword evidence="4" id="KW-1185">Reference proteome</keyword>
<dbReference type="RefSeq" id="WP_028700402.1">
    <property type="nucleotide sequence ID" value="NZ_CP013126.1"/>
</dbReference>
<accession>A0AAC8YFV1</accession>
<organism evidence="1 3">
    <name type="scientific">Acidipropionibacterium acidipropionici</name>
    <dbReference type="NCBI Taxonomy" id="1748"/>
    <lineage>
        <taxon>Bacteria</taxon>
        <taxon>Bacillati</taxon>
        <taxon>Actinomycetota</taxon>
        <taxon>Actinomycetes</taxon>
        <taxon>Propionibacteriales</taxon>
        <taxon>Propionibacteriaceae</taxon>
        <taxon>Acidipropionibacterium</taxon>
    </lineage>
</organism>
<evidence type="ECO:0000313" key="3">
    <source>
        <dbReference type="Proteomes" id="UP000075221"/>
    </source>
</evidence>
<dbReference type="EMBL" id="CP015970">
    <property type="protein sequence ID" value="AOZ47141.1"/>
    <property type="molecule type" value="Genomic_DNA"/>
</dbReference>
<dbReference type="Proteomes" id="UP000178666">
    <property type="component" value="Chromosome"/>
</dbReference>
<name>A0AAC8YFV1_9ACTN</name>
<protein>
    <submittedName>
        <fullName evidence="1">Uncharacterized protein</fullName>
    </submittedName>
</protein>
<dbReference type="GeneID" id="88086776"/>
<evidence type="ECO:0000313" key="1">
    <source>
        <dbReference type="EMBL" id="AMS05674.1"/>
    </source>
</evidence>
<dbReference type="Proteomes" id="UP000075221">
    <property type="component" value="Chromosome"/>
</dbReference>
<reference evidence="1 3" key="2">
    <citation type="submission" date="2016-02" db="EMBL/GenBank/DDBJ databases">
        <title>Complete Genome Sequence of Propionibacterium acidipropionici ATCC 55737.</title>
        <authorList>
            <person name="Luna Flores C.H."/>
            <person name="Nielsen L.K."/>
            <person name="Marcellin E."/>
        </authorList>
    </citation>
    <scope>NUCLEOTIDE SEQUENCE [LARGE SCALE GENOMIC DNA]</scope>
    <source>
        <strain evidence="1 3">ATCC 55737</strain>
    </source>
</reference>